<evidence type="ECO:0000256" key="2">
    <source>
        <dbReference type="SAM" id="Phobius"/>
    </source>
</evidence>
<name>A0A4Y7TVM4_COPMI</name>
<evidence type="ECO:0000313" key="4">
    <source>
        <dbReference type="Proteomes" id="UP000298030"/>
    </source>
</evidence>
<dbReference type="STRING" id="71717.A0A4Y7TVM4"/>
<accession>A0A4Y7TVM4</accession>
<comment type="caution">
    <text evidence="3">The sequence shown here is derived from an EMBL/GenBank/DDBJ whole genome shotgun (WGS) entry which is preliminary data.</text>
</comment>
<feature type="compositionally biased region" description="Basic residues" evidence="1">
    <location>
        <begin position="42"/>
        <end position="61"/>
    </location>
</feature>
<feature type="compositionally biased region" description="Polar residues" evidence="1">
    <location>
        <begin position="1"/>
        <end position="11"/>
    </location>
</feature>
<proteinExistence type="predicted"/>
<reference evidence="3 4" key="1">
    <citation type="journal article" date="2019" name="Nat. Ecol. Evol.">
        <title>Megaphylogeny resolves global patterns of mushroom evolution.</title>
        <authorList>
            <person name="Varga T."/>
            <person name="Krizsan K."/>
            <person name="Foldi C."/>
            <person name="Dima B."/>
            <person name="Sanchez-Garcia M."/>
            <person name="Sanchez-Ramirez S."/>
            <person name="Szollosi G.J."/>
            <person name="Szarkandi J.G."/>
            <person name="Papp V."/>
            <person name="Albert L."/>
            <person name="Andreopoulos W."/>
            <person name="Angelini C."/>
            <person name="Antonin V."/>
            <person name="Barry K.W."/>
            <person name="Bougher N.L."/>
            <person name="Buchanan P."/>
            <person name="Buyck B."/>
            <person name="Bense V."/>
            <person name="Catcheside P."/>
            <person name="Chovatia M."/>
            <person name="Cooper J."/>
            <person name="Damon W."/>
            <person name="Desjardin D."/>
            <person name="Finy P."/>
            <person name="Geml J."/>
            <person name="Haridas S."/>
            <person name="Hughes K."/>
            <person name="Justo A."/>
            <person name="Karasinski D."/>
            <person name="Kautmanova I."/>
            <person name="Kiss B."/>
            <person name="Kocsube S."/>
            <person name="Kotiranta H."/>
            <person name="LaButti K.M."/>
            <person name="Lechner B.E."/>
            <person name="Liimatainen K."/>
            <person name="Lipzen A."/>
            <person name="Lukacs Z."/>
            <person name="Mihaltcheva S."/>
            <person name="Morgado L.N."/>
            <person name="Niskanen T."/>
            <person name="Noordeloos M.E."/>
            <person name="Ohm R.A."/>
            <person name="Ortiz-Santana B."/>
            <person name="Ovrebo C."/>
            <person name="Racz N."/>
            <person name="Riley R."/>
            <person name="Savchenko A."/>
            <person name="Shiryaev A."/>
            <person name="Soop K."/>
            <person name="Spirin V."/>
            <person name="Szebenyi C."/>
            <person name="Tomsovsky M."/>
            <person name="Tulloss R.E."/>
            <person name="Uehling J."/>
            <person name="Grigoriev I.V."/>
            <person name="Vagvolgyi C."/>
            <person name="Papp T."/>
            <person name="Martin F.M."/>
            <person name="Miettinen O."/>
            <person name="Hibbett D.S."/>
            <person name="Nagy L.G."/>
        </authorList>
    </citation>
    <scope>NUCLEOTIDE SEQUENCE [LARGE SCALE GENOMIC DNA]</scope>
    <source>
        <strain evidence="3 4">FP101781</strain>
    </source>
</reference>
<gene>
    <name evidence="3" type="ORF">FA13DRAFT_1705044</name>
</gene>
<feature type="compositionally biased region" description="Acidic residues" evidence="1">
    <location>
        <begin position="23"/>
        <end position="38"/>
    </location>
</feature>
<keyword evidence="2" id="KW-0812">Transmembrane</keyword>
<feature type="transmembrane region" description="Helical" evidence="2">
    <location>
        <begin position="85"/>
        <end position="106"/>
    </location>
</feature>
<dbReference type="AlphaFoldDB" id="A0A4Y7TVM4"/>
<dbReference type="EMBL" id="QPFP01000003">
    <property type="protein sequence ID" value="TEB37984.1"/>
    <property type="molecule type" value="Genomic_DNA"/>
</dbReference>
<organism evidence="3 4">
    <name type="scientific">Coprinellus micaceus</name>
    <name type="common">Glistening ink-cap mushroom</name>
    <name type="synonym">Coprinus micaceus</name>
    <dbReference type="NCBI Taxonomy" id="71717"/>
    <lineage>
        <taxon>Eukaryota</taxon>
        <taxon>Fungi</taxon>
        <taxon>Dikarya</taxon>
        <taxon>Basidiomycota</taxon>
        <taxon>Agaricomycotina</taxon>
        <taxon>Agaricomycetes</taxon>
        <taxon>Agaricomycetidae</taxon>
        <taxon>Agaricales</taxon>
        <taxon>Agaricineae</taxon>
        <taxon>Psathyrellaceae</taxon>
        <taxon>Coprinellus</taxon>
    </lineage>
</organism>
<keyword evidence="2" id="KW-0472">Membrane</keyword>
<keyword evidence="2" id="KW-1133">Transmembrane helix</keyword>
<evidence type="ECO:0000313" key="3">
    <source>
        <dbReference type="EMBL" id="TEB37984.1"/>
    </source>
</evidence>
<feature type="region of interest" description="Disordered" evidence="1">
    <location>
        <begin position="1"/>
        <end position="77"/>
    </location>
</feature>
<dbReference type="Proteomes" id="UP000298030">
    <property type="component" value="Unassembled WGS sequence"/>
</dbReference>
<keyword evidence="4" id="KW-1185">Reference proteome</keyword>
<evidence type="ECO:0000256" key="1">
    <source>
        <dbReference type="SAM" id="MobiDB-lite"/>
    </source>
</evidence>
<sequence length="789" mass="89712">MVTTRRQSGTVSKVEASKALTDDASDMDEDLSEESEEEANYKPRKTRRKSATAPKAKRQKTSKSTEDEPEEAPAQVIKRRRGKDLSLFVTMPLDILFAVSVVQANIGREYTHHPQILSLLPPKDLVGVSRTNKLFHATLASPNAKSVWIAARRLTGAPEPPKDIPETRWAGLLSKNTCQSCGTRGVTKVDFMLRRRVCTGCKKRHLVYSPKIPKKFPNYDKEILNYLLHTDVGGWAHGHSSDSKYYWDEDVANTWKVYSALKNNEYKGFIGAKDAFKKWKEERLKWVKDNLDMARKHEDWFRGDDIRRAQESYKQAGENRVLRLAASSVKQRFLEADYIASDIDAALSINTDGIYDGVPNVTNAVWSKLRPKLEPLVVAQKEKRLNKELEAIVKPRMETFKGVYERYIAGLRPSAKHNNPAYQFLRTVPDVAALIDADKDTEVTAGDFQPIVPKLPDHIAHYLDDYKTALAVVVPATDFKEGLNPLDMARFVFTCDAQVERRITNTVPPWGTSWYTKTDKCSSGWMIGWPSINAHLHDKCIGVQAYEKGVVSITVPRQTVKLHERASVTAGWLVTLAGLDPMTATIEDMDKNGTLFVCETCRDTRKRFVLDWRQAIHHTSTMHPFYSHLFYDWREKGPTFRLATDEEKAKAQAASRPLEQERIWRCDRCPSALSFQATKPEVRDHIRATHNVAQPDMEKDCFLNEPARWTTIVPYEWQVPKPVKAQPSAAANYQCLQCTEPAPARRRFVEAGVLSHLRDKHKVTDPKINVHYKLHNDASGITQPLQKKP</sequence>
<evidence type="ECO:0008006" key="5">
    <source>
        <dbReference type="Google" id="ProtNLM"/>
    </source>
</evidence>
<protein>
    <recommendedName>
        <fullName evidence="5">F-box domain-containing protein</fullName>
    </recommendedName>
</protein>
<dbReference type="OrthoDB" id="2322499at2759"/>